<dbReference type="AlphaFoldDB" id="A0A0D7AYY3"/>
<feature type="compositionally biased region" description="Polar residues" evidence="1">
    <location>
        <begin position="258"/>
        <end position="272"/>
    </location>
</feature>
<keyword evidence="2" id="KW-1133">Transmembrane helix</keyword>
<feature type="transmembrane region" description="Helical" evidence="2">
    <location>
        <begin position="21"/>
        <end position="40"/>
    </location>
</feature>
<reference evidence="3 4" key="1">
    <citation type="journal article" date="2015" name="Fungal Genet. Biol.">
        <title>Evolution of novel wood decay mechanisms in Agaricales revealed by the genome sequences of Fistulina hepatica and Cylindrobasidium torrendii.</title>
        <authorList>
            <person name="Floudas D."/>
            <person name="Held B.W."/>
            <person name="Riley R."/>
            <person name="Nagy L.G."/>
            <person name="Koehler G."/>
            <person name="Ransdell A.S."/>
            <person name="Younus H."/>
            <person name="Chow J."/>
            <person name="Chiniquy J."/>
            <person name="Lipzen A."/>
            <person name="Tritt A."/>
            <person name="Sun H."/>
            <person name="Haridas S."/>
            <person name="LaButti K."/>
            <person name="Ohm R.A."/>
            <person name="Kues U."/>
            <person name="Blanchette R.A."/>
            <person name="Grigoriev I.V."/>
            <person name="Minto R.E."/>
            <person name="Hibbett D.S."/>
        </authorList>
    </citation>
    <scope>NUCLEOTIDE SEQUENCE [LARGE SCALE GENOMIC DNA]</scope>
    <source>
        <strain evidence="3 4">FP15055 ss-10</strain>
    </source>
</reference>
<keyword evidence="2" id="KW-0472">Membrane</keyword>
<feature type="transmembrane region" description="Helical" evidence="2">
    <location>
        <begin position="156"/>
        <end position="175"/>
    </location>
</feature>
<feature type="transmembrane region" description="Helical" evidence="2">
    <location>
        <begin position="97"/>
        <end position="117"/>
    </location>
</feature>
<feature type="transmembrane region" description="Helical" evidence="2">
    <location>
        <begin position="52"/>
        <end position="77"/>
    </location>
</feature>
<feature type="compositionally biased region" description="Polar residues" evidence="1">
    <location>
        <begin position="290"/>
        <end position="300"/>
    </location>
</feature>
<evidence type="ECO:0000256" key="1">
    <source>
        <dbReference type="SAM" id="MobiDB-lite"/>
    </source>
</evidence>
<proteinExistence type="predicted"/>
<dbReference type="Proteomes" id="UP000054007">
    <property type="component" value="Unassembled WGS sequence"/>
</dbReference>
<keyword evidence="2" id="KW-0812">Transmembrane</keyword>
<dbReference type="PANTHER" id="PTHR12242:SF1">
    <property type="entry name" value="MYND-TYPE DOMAIN-CONTAINING PROTEIN"/>
    <property type="match status" value="1"/>
</dbReference>
<dbReference type="EMBL" id="KN880721">
    <property type="protein sequence ID" value="KIY63109.1"/>
    <property type="molecule type" value="Genomic_DNA"/>
</dbReference>
<feature type="region of interest" description="Disordered" evidence="1">
    <location>
        <begin position="254"/>
        <end position="316"/>
    </location>
</feature>
<gene>
    <name evidence="3" type="ORF">CYLTODRAFT_382734</name>
</gene>
<sequence length="328" mass="36585">MDRQAYLFVTSPFLPPSLLGTIRLAFSLYTLVTLVLYLVFGAKGQSEDASSFFAIFTLLSYIGTFAYFAVAAGHTILYSRGKFPFESWPAIIRWMHIWLFSTVSCFPLVITLIYYPIFGYNPPSNIDSWLWISMHGVNALFSIFEIVMTNCPPGPWRILIGDIALIAGYVGIAYVTRDTKGFNSTFLGMYIAILFAAEVVMFCVVQGLLFLRRYLVERAGWTNRFAGKVGGWHRVTDMTNDFVDLDGRSSMDVRGSYYPSSQRGSYYPSSTKGGARDSYYPNSPLRGSFVPTSPARTSYDPNGATDMRHSAYPSPTADVLPAYTTKAA</sequence>
<feature type="transmembrane region" description="Helical" evidence="2">
    <location>
        <begin position="187"/>
        <end position="211"/>
    </location>
</feature>
<accession>A0A0D7AYY3</accession>
<dbReference type="PANTHER" id="PTHR12242">
    <property type="entry name" value="OS02G0130600 PROTEIN-RELATED"/>
    <property type="match status" value="1"/>
</dbReference>
<dbReference type="OrthoDB" id="419711at2759"/>
<dbReference type="GO" id="GO:0016020">
    <property type="term" value="C:membrane"/>
    <property type="evidence" value="ECO:0007669"/>
    <property type="project" value="TreeGrafter"/>
</dbReference>
<name>A0A0D7AYY3_9AGAR</name>
<keyword evidence="4" id="KW-1185">Reference proteome</keyword>
<evidence type="ECO:0000313" key="3">
    <source>
        <dbReference type="EMBL" id="KIY63109.1"/>
    </source>
</evidence>
<organism evidence="3 4">
    <name type="scientific">Cylindrobasidium torrendii FP15055 ss-10</name>
    <dbReference type="NCBI Taxonomy" id="1314674"/>
    <lineage>
        <taxon>Eukaryota</taxon>
        <taxon>Fungi</taxon>
        <taxon>Dikarya</taxon>
        <taxon>Basidiomycota</taxon>
        <taxon>Agaricomycotina</taxon>
        <taxon>Agaricomycetes</taxon>
        <taxon>Agaricomycetidae</taxon>
        <taxon>Agaricales</taxon>
        <taxon>Marasmiineae</taxon>
        <taxon>Physalacriaceae</taxon>
        <taxon>Cylindrobasidium</taxon>
    </lineage>
</organism>
<dbReference type="STRING" id="1314674.A0A0D7AYY3"/>
<feature type="transmembrane region" description="Helical" evidence="2">
    <location>
        <begin position="129"/>
        <end position="149"/>
    </location>
</feature>
<evidence type="ECO:0000256" key="2">
    <source>
        <dbReference type="SAM" id="Phobius"/>
    </source>
</evidence>
<evidence type="ECO:0000313" key="4">
    <source>
        <dbReference type="Proteomes" id="UP000054007"/>
    </source>
</evidence>
<protein>
    <submittedName>
        <fullName evidence="3">Uncharacterized protein</fullName>
    </submittedName>
</protein>